<keyword evidence="4" id="KW-1185">Reference proteome</keyword>
<feature type="transmembrane region" description="Helical" evidence="1">
    <location>
        <begin position="33"/>
        <end position="52"/>
    </location>
</feature>
<dbReference type="Proteomes" id="UP000254100">
    <property type="component" value="Unassembled WGS sequence"/>
</dbReference>
<dbReference type="EMBL" id="JXWY01000033">
    <property type="protein sequence ID" value="KIX90900.1"/>
    <property type="molecule type" value="Genomic_DNA"/>
</dbReference>
<dbReference type="RefSeq" id="WP_044360138.1">
    <property type="nucleotide sequence ID" value="NZ_JXWY01000033.1"/>
</dbReference>
<evidence type="ECO:0000313" key="4">
    <source>
        <dbReference type="Proteomes" id="UP000032366"/>
    </source>
</evidence>
<accession>A0A0D6XR38</accession>
<keyword evidence="1" id="KW-0472">Membrane</keyword>
<evidence type="ECO:0000313" key="5">
    <source>
        <dbReference type="Proteomes" id="UP000254100"/>
    </source>
</evidence>
<reference evidence="2 4" key="1">
    <citation type="submission" date="2015-01" db="EMBL/GenBank/DDBJ databases">
        <authorList>
            <person name="Guo J."/>
        </authorList>
    </citation>
    <scope>NUCLEOTIDE SEQUENCE [LARGE SCALE GENOMIC DNA]</scope>
    <source>
        <strain evidence="2 4">DSM 22147</strain>
    </source>
</reference>
<sequence length="63" mass="6969">MTQKMKERCYLIAIIISTLCALSSVLFNLSPAITATVTFASIVVFAVLYFVVPTTDKRGKRVQ</sequence>
<evidence type="ECO:0000256" key="1">
    <source>
        <dbReference type="SAM" id="Phobius"/>
    </source>
</evidence>
<keyword evidence="1" id="KW-1133">Transmembrane helix</keyword>
<dbReference type="OrthoDB" id="2410932at2"/>
<reference evidence="3 5" key="2">
    <citation type="submission" date="2018-06" db="EMBL/GenBank/DDBJ databases">
        <authorList>
            <consortium name="Pathogen Informatics"/>
            <person name="Doyle S."/>
        </authorList>
    </citation>
    <scope>NUCLEOTIDE SEQUENCE [LARGE SCALE GENOMIC DNA]</scope>
    <source>
        <strain evidence="3 5">NCTC13832</strain>
    </source>
</reference>
<organism evidence="3 5">
    <name type="scientific">Staphylococcus microti</name>
    <dbReference type="NCBI Taxonomy" id="569857"/>
    <lineage>
        <taxon>Bacteria</taxon>
        <taxon>Bacillati</taxon>
        <taxon>Bacillota</taxon>
        <taxon>Bacilli</taxon>
        <taxon>Bacillales</taxon>
        <taxon>Staphylococcaceae</taxon>
        <taxon>Staphylococcus</taxon>
    </lineage>
</organism>
<name>A0A0D6XR38_9STAP</name>
<dbReference type="EMBL" id="UHDT01000001">
    <property type="protein sequence ID" value="SUM58530.1"/>
    <property type="molecule type" value="Genomic_DNA"/>
</dbReference>
<evidence type="ECO:0000313" key="3">
    <source>
        <dbReference type="EMBL" id="SUM58530.1"/>
    </source>
</evidence>
<protein>
    <submittedName>
        <fullName evidence="3">Uncharacterized protein</fullName>
    </submittedName>
</protein>
<keyword evidence="1" id="KW-0812">Transmembrane</keyword>
<proteinExistence type="predicted"/>
<dbReference type="Proteomes" id="UP000032366">
    <property type="component" value="Unassembled WGS sequence"/>
</dbReference>
<dbReference type="AlphaFoldDB" id="A0A0D6XR38"/>
<feature type="transmembrane region" description="Helical" evidence="1">
    <location>
        <begin position="9"/>
        <end position="27"/>
    </location>
</feature>
<gene>
    <name evidence="3" type="ORF">NCTC13832_02283</name>
    <name evidence="2" type="ORF">TP70_05325</name>
</gene>
<evidence type="ECO:0000313" key="2">
    <source>
        <dbReference type="EMBL" id="KIX90900.1"/>
    </source>
</evidence>